<dbReference type="OrthoDB" id="5816932at2"/>
<dbReference type="InterPro" id="IPR050109">
    <property type="entry name" value="HTH-type_TetR-like_transc_reg"/>
</dbReference>
<keyword evidence="1" id="KW-0805">Transcription regulation</keyword>
<sequence>MARKTAEEAERTRQRILASGAQVFALCGFSCATLEIIAKQAGLSRGAVYWHFKGKEELLLVVLQDITLPVEHFFSAEMNLQCNIQRLYTAIEQTFTKVESRQLCEILLKRSENIAGEAPITERLHEVQGNFISQMQRMLKSAISKGEVDPLLDINVTCRLFQMCLSGLFFECVQGALDVPRHIKMTLNMISDVLFKPPPHLLSVSNGRTESLLS</sequence>
<accession>A0A379IF47</accession>
<dbReference type="InterPro" id="IPR023772">
    <property type="entry name" value="DNA-bd_HTH_TetR-type_CS"/>
</dbReference>
<dbReference type="SUPFAM" id="SSF46689">
    <property type="entry name" value="Homeodomain-like"/>
    <property type="match status" value="1"/>
</dbReference>
<evidence type="ECO:0000313" key="7">
    <source>
        <dbReference type="Proteomes" id="UP000255125"/>
    </source>
</evidence>
<dbReference type="Gene3D" id="1.10.357.10">
    <property type="entry name" value="Tetracycline Repressor, domain 2"/>
    <property type="match status" value="1"/>
</dbReference>
<dbReference type="GO" id="GO:0000976">
    <property type="term" value="F:transcription cis-regulatory region binding"/>
    <property type="evidence" value="ECO:0007669"/>
    <property type="project" value="TreeGrafter"/>
</dbReference>
<feature type="domain" description="HTH tetR-type" evidence="5">
    <location>
        <begin position="10"/>
        <end position="70"/>
    </location>
</feature>
<evidence type="ECO:0000256" key="3">
    <source>
        <dbReference type="ARBA" id="ARBA00023163"/>
    </source>
</evidence>
<evidence type="ECO:0000313" key="6">
    <source>
        <dbReference type="EMBL" id="SUD31470.1"/>
    </source>
</evidence>
<dbReference type="AlphaFoldDB" id="A0A379IF47"/>
<dbReference type="RefSeq" id="WP_115284271.1">
    <property type="nucleotide sequence ID" value="NZ_UGUS01000002.1"/>
</dbReference>
<evidence type="ECO:0000256" key="2">
    <source>
        <dbReference type="ARBA" id="ARBA00023125"/>
    </source>
</evidence>
<dbReference type="InterPro" id="IPR036271">
    <property type="entry name" value="Tet_transcr_reg_TetR-rel_C_sf"/>
</dbReference>
<dbReference type="PRINTS" id="PR00455">
    <property type="entry name" value="HTHTETR"/>
</dbReference>
<dbReference type="Pfam" id="PF00440">
    <property type="entry name" value="TetR_N"/>
    <property type="match status" value="1"/>
</dbReference>
<keyword evidence="2 4" id="KW-0238">DNA-binding</keyword>
<reference evidence="6 7" key="1">
    <citation type="submission" date="2018-06" db="EMBL/GenBank/DDBJ databases">
        <authorList>
            <consortium name="Pathogen Informatics"/>
            <person name="Doyle S."/>
        </authorList>
    </citation>
    <scope>NUCLEOTIDE SEQUENCE [LARGE SCALE GENOMIC DNA]</scope>
    <source>
        <strain evidence="6 7">NCTC10392</strain>
    </source>
</reference>
<dbReference type="PANTHER" id="PTHR30055">
    <property type="entry name" value="HTH-TYPE TRANSCRIPTIONAL REGULATOR RUTR"/>
    <property type="match status" value="1"/>
</dbReference>
<evidence type="ECO:0000256" key="4">
    <source>
        <dbReference type="PROSITE-ProRule" id="PRU00335"/>
    </source>
</evidence>
<keyword evidence="3" id="KW-0804">Transcription</keyword>
<dbReference type="PROSITE" id="PS01081">
    <property type="entry name" value="HTH_TETR_1"/>
    <property type="match status" value="1"/>
</dbReference>
<dbReference type="InterPro" id="IPR009057">
    <property type="entry name" value="Homeodomain-like_sf"/>
</dbReference>
<proteinExistence type="predicted"/>
<organism evidence="6 7">
    <name type="scientific">Pseudomonas fluorescens</name>
    <dbReference type="NCBI Taxonomy" id="294"/>
    <lineage>
        <taxon>Bacteria</taxon>
        <taxon>Pseudomonadati</taxon>
        <taxon>Pseudomonadota</taxon>
        <taxon>Gammaproteobacteria</taxon>
        <taxon>Pseudomonadales</taxon>
        <taxon>Pseudomonadaceae</taxon>
        <taxon>Pseudomonas</taxon>
    </lineage>
</organism>
<dbReference type="Proteomes" id="UP000255125">
    <property type="component" value="Unassembled WGS sequence"/>
</dbReference>
<dbReference type="GO" id="GO:0003700">
    <property type="term" value="F:DNA-binding transcription factor activity"/>
    <property type="evidence" value="ECO:0007669"/>
    <property type="project" value="TreeGrafter"/>
</dbReference>
<dbReference type="EMBL" id="UGUS01000002">
    <property type="protein sequence ID" value="SUD31470.1"/>
    <property type="molecule type" value="Genomic_DNA"/>
</dbReference>
<feature type="DNA-binding region" description="H-T-H motif" evidence="4">
    <location>
        <begin position="33"/>
        <end position="52"/>
    </location>
</feature>
<dbReference type="InterPro" id="IPR001647">
    <property type="entry name" value="HTH_TetR"/>
</dbReference>
<evidence type="ECO:0000256" key="1">
    <source>
        <dbReference type="ARBA" id="ARBA00023015"/>
    </source>
</evidence>
<gene>
    <name evidence="6" type="primary">srpR</name>
    <name evidence="6" type="ORF">NCTC10392_03401</name>
</gene>
<dbReference type="SUPFAM" id="SSF48498">
    <property type="entry name" value="Tetracyclin repressor-like, C-terminal domain"/>
    <property type="match status" value="1"/>
</dbReference>
<evidence type="ECO:0000259" key="5">
    <source>
        <dbReference type="PROSITE" id="PS50977"/>
    </source>
</evidence>
<name>A0A379IF47_PSEFL</name>
<protein>
    <submittedName>
        <fullName evidence="6">Truncated transcriptional regulator TtgW</fullName>
    </submittedName>
</protein>
<dbReference type="PROSITE" id="PS50977">
    <property type="entry name" value="HTH_TETR_2"/>
    <property type="match status" value="1"/>
</dbReference>
<dbReference type="PANTHER" id="PTHR30055:SF240">
    <property type="entry name" value="HTH-TYPE TRANSCRIPTIONAL REGULATOR ACRR"/>
    <property type="match status" value="1"/>
</dbReference>